<reference evidence="2 3" key="1">
    <citation type="journal article" date="2017" name="Syst. Appl. Microbiol.">
        <title>Soybeans inoculated with root zone soils of Canadian native legumes harbour diverse and novel Bradyrhizobium spp. that possess agricultural potential.</title>
        <authorList>
            <person name="Bromfield E.S.P."/>
            <person name="Cloutier S."/>
            <person name="Tambong J.T."/>
            <person name="Tran Thi T.V."/>
        </authorList>
    </citation>
    <scope>NUCLEOTIDE SEQUENCE [LARGE SCALE GENOMIC DNA]</scope>
    <source>
        <strain evidence="2 3">323S2</strain>
    </source>
</reference>
<organism evidence="1">
    <name type="scientific">Bradyrhizobium barranii subsp. barranii</name>
    <dbReference type="NCBI Taxonomy" id="2823807"/>
    <lineage>
        <taxon>Bacteria</taxon>
        <taxon>Pseudomonadati</taxon>
        <taxon>Pseudomonadota</taxon>
        <taxon>Alphaproteobacteria</taxon>
        <taxon>Hyphomicrobiales</taxon>
        <taxon>Nitrobacteraceae</taxon>
        <taxon>Bradyrhizobium</taxon>
        <taxon>Bradyrhizobium barranii</taxon>
    </lineage>
</organism>
<keyword evidence="2" id="KW-0614">Plasmid</keyword>
<geneLocation type="plasmid" evidence="2 3">
    <name>pBb323S2a</name>
</geneLocation>
<gene>
    <name evidence="2" type="ORF">G6321_00002090</name>
    <name evidence="1" type="ORF">G6321_52980</name>
</gene>
<dbReference type="EMBL" id="CP088278">
    <property type="protein sequence ID" value="UGX89570.1"/>
    <property type="molecule type" value="Genomic_DNA"/>
</dbReference>
<reference evidence="1" key="2">
    <citation type="submission" date="2020-06" db="EMBL/GenBank/DDBJ databases">
        <title>Whole Genome Sequence of Bradyrhizobium sp. Strain 323S2.</title>
        <authorList>
            <person name="Bromfield E.S.P."/>
        </authorList>
    </citation>
    <scope>NUCLEOTIDE SEQUENCE [LARGE SCALE GENOMIC DNA]</scope>
    <source>
        <strain evidence="1">323S2</strain>
    </source>
</reference>
<sequence length="84" mass="9386">MLYGAYTEARLRMLVRPDGACADDLRDIGKAYIRSGGDFTIAHIAFRLAAMGGLKAVDRDVAELKRIRVRSRLSSTRPWKEDSS</sequence>
<dbReference type="EMBL" id="JACBFH010000004">
    <property type="protein sequence ID" value="NYY96668.1"/>
    <property type="molecule type" value="Genomic_DNA"/>
</dbReference>
<reference evidence="2 3" key="3">
    <citation type="journal article" date="2022" name="Int. J. Syst. Evol. Microbiol.">
        <title>Strains of Bradyrhizobium barranii sp. nov. associated with legumes native to Canada are symbionts of soybeans and belong to different subspecies (subsp. barranii subsp. nov. and subsp. apii subsp. nov.) and symbiovars (sv. glycinearum and sv. septentrionale).</title>
        <authorList>
            <person name="Bromfield E.S.P."/>
            <person name="Cloutier S."/>
            <person name="Wasai-Hara S."/>
            <person name="Minamisawa K."/>
        </authorList>
    </citation>
    <scope>NUCLEOTIDE SEQUENCE [LARGE SCALE GENOMIC DNA]</scope>
    <source>
        <strain evidence="2 3">323S2</strain>
        <plasmid evidence="3">pBb323S2a</plasmid>
    </source>
</reference>
<dbReference type="AlphaFoldDB" id="A0A7Z0QLC6"/>
<accession>A0A7Z0QLC6</accession>
<evidence type="ECO:0000313" key="2">
    <source>
        <dbReference type="EMBL" id="UGX89570.1"/>
    </source>
</evidence>
<evidence type="ECO:0000313" key="3">
    <source>
        <dbReference type="Proteomes" id="UP000564836"/>
    </source>
</evidence>
<evidence type="ECO:0000313" key="1">
    <source>
        <dbReference type="EMBL" id="NYY96668.1"/>
    </source>
</evidence>
<dbReference type="Proteomes" id="UP000564836">
    <property type="component" value="Plasmid pBb323S2a"/>
</dbReference>
<protein>
    <submittedName>
        <fullName evidence="1">Uncharacterized protein</fullName>
    </submittedName>
</protein>
<dbReference type="RefSeq" id="WP_141382139.1">
    <property type="nucleotide sequence ID" value="NZ_CP049700.1"/>
</dbReference>
<dbReference type="GeneID" id="92958972"/>
<name>A0A7Z0QLC6_9BRAD</name>
<proteinExistence type="predicted"/>